<dbReference type="PANTHER" id="PTHR10680:SF38">
    <property type="entry name" value="BLL1368 PROTEIN"/>
    <property type="match status" value="1"/>
</dbReference>
<keyword evidence="5" id="KW-0677">Repeat</keyword>
<evidence type="ECO:0000256" key="4">
    <source>
        <dbReference type="ARBA" id="ARBA00022729"/>
    </source>
</evidence>
<sequence length="344" mass="37722">MPDKQENWEFGIREEGHTAAEETSSGDVILGENGFRYQLSGTDWGNIPDGWTYKEATAVDVDSKDRVYVFNRGTMPMIVFDSDGEIVDTWGEGVFANPHGVTIGPGDEVFCVDNGDHTVRKFTSDGRLLLTLGTAGEPSAPMSGKPFNRPTHVAIEPDTGNFYVADGYTNASVHKYSPDGKLLFSWGESGTGPGQFNIVHNITVDSKGWVYIADRENHRIQVFDSTGKFETQMVNLSRAAAVCIDNGSGEELMYIGEYFAGIGSNNMGTDLGPRVTIMNLKGETLARVGRESYGDQKGRFYTPHGIAVDSKGDIYVAEVSWSDYGSHMNPPRELRSMQKLVKLS</sequence>
<protein>
    <recommendedName>
        <fullName evidence="2">peptidylamidoglycolate lyase</fullName>
        <ecNumber evidence="2">4.3.2.5</ecNumber>
    </recommendedName>
</protein>
<dbReference type="EMBL" id="UINC01022563">
    <property type="protein sequence ID" value="SVA92446.1"/>
    <property type="molecule type" value="Genomic_DNA"/>
</dbReference>
<keyword evidence="8" id="KW-0456">Lyase</keyword>
<evidence type="ECO:0000256" key="7">
    <source>
        <dbReference type="ARBA" id="ARBA00023180"/>
    </source>
</evidence>
<dbReference type="AlphaFoldDB" id="A0A381ZT85"/>
<evidence type="ECO:0000256" key="5">
    <source>
        <dbReference type="ARBA" id="ARBA00022737"/>
    </source>
</evidence>
<dbReference type="CDD" id="cd14958">
    <property type="entry name" value="NHL_PAL_like"/>
    <property type="match status" value="1"/>
</dbReference>
<proteinExistence type="predicted"/>
<comment type="cofactor">
    <cofactor evidence="1">
        <name>Zn(2+)</name>
        <dbReference type="ChEBI" id="CHEBI:29105"/>
    </cofactor>
</comment>
<evidence type="ECO:0000313" key="9">
    <source>
        <dbReference type="EMBL" id="SVA92446.1"/>
    </source>
</evidence>
<evidence type="ECO:0000256" key="1">
    <source>
        <dbReference type="ARBA" id="ARBA00001947"/>
    </source>
</evidence>
<reference evidence="9" key="1">
    <citation type="submission" date="2018-05" db="EMBL/GenBank/DDBJ databases">
        <authorList>
            <person name="Lanie J.A."/>
            <person name="Ng W.-L."/>
            <person name="Kazmierczak K.M."/>
            <person name="Andrzejewski T.M."/>
            <person name="Davidsen T.M."/>
            <person name="Wayne K.J."/>
            <person name="Tettelin H."/>
            <person name="Glass J.I."/>
            <person name="Rusch D."/>
            <person name="Podicherti R."/>
            <person name="Tsui H.-C.T."/>
            <person name="Winkler M.E."/>
        </authorList>
    </citation>
    <scope>NUCLEOTIDE SEQUENCE</scope>
</reference>
<dbReference type="PANTHER" id="PTHR10680">
    <property type="entry name" value="PEPTIDYL-GLYCINE ALPHA-AMIDATING MONOOXYGENASE"/>
    <property type="match status" value="1"/>
</dbReference>
<dbReference type="GO" id="GO:0004598">
    <property type="term" value="F:peptidylamidoglycolate lyase activity"/>
    <property type="evidence" value="ECO:0007669"/>
    <property type="project" value="UniProtKB-EC"/>
</dbReference>
<accession>A0A381ZT85</accession>
<keyword evidence="4" id="KW-0732">Signal</keyword>
<dbReference type="Gene3D" id="2.120.10.30">
    <property type="entry name" value="TolB, C-terminal domain"/>
    <property type="match status" value="1"/>
</dbReference>
<evidence type="ECO:0000256" key="3">
    <source>
        <dbReference type="ARBA" id="ARBA00022723"/>
    </source>
</evidence>
<dbReference type="SUPFAM" id="SSF101898">
    <property type="entry name" value="NHL repeat"/>
    <property type="match status" value="1"/>
</dbReference>
<evidence type="ECO:0000256" key="2">
    <source>
        <dbReference type="ARBA" id="ARBA00012343"/>
    </source>
</evidence>
<evidence type="ECO:0000256" key="8">
    <source>
        <dbReference type="ARBA" id="ARBA00023239"/>
    </source>
</evidence>
<dbReference type="GO" id="GO:0016020">
    <property type="term" value="C:membrane"/>
    <property type="evidence" value="ECO:0007669"/>
    <property type="project" value="InterPro"/>
</dbReference>
<name>A0A381ZT85_9ZZZZ</name>
<dbReference type="PROSITE" id="PS51125">
    <property type="entry name" value="NHL"/>
    <property type="match status" value="2"/>
</dbReference>
<gene>
    <name evidence="9" type="ORF">METZ01_LOCUS145300</name>
</gene>
<keyword evidence="7" id="KW-0325">Glycoprotein</keyword>
<dbReference type="InterPro" id="IPR000720">
    <property type="entry name" value="PHM/PAL"/>
</dbReference>
<dbReference type="GO" id="GO:0006518">
    <property type="term" value="P:peptide metabolic process"/>
    <property type="evidence" value="ECO:0007669"/>
    <property type="project" value="InterPro"/>
</dbReference>
<dbReference type="PRINTS" id="PR00790">
    <property type="entry name" value="PAMONOXGNASE"/>
</dbReference>
<organism evidence="9">
    <name type="scientific">marine metagenome</name>
    <dbReference type="NCBI Taxonomy" id="408172"/>
    <lineage>
        <taxon>unclassified sequences</taxon>
        <taxon>metagenomes</taxon>
        <taxon>ecological metagenomes</taxon>
    </lineage>
</organism>
<keyword evidence="6" id="KW-1015">Disulfide bond</keyword>
<dbReference type="Pfam" id="PF01436">
    <property type="entry name" value="NHL"/>
    <property type="match status" value="2"/>
</dbReference>
<evidence type="ECO:0000256" key="6">
    <source>
        <dbReference type="ARBA" id="ARBA00023157"/>
    </source>
</evidence>
<dbReference type="InterPro" id="IPR011042">
    <property type="entry name" value="6-blade_b-propeller_TolB-like"/>
</dbReference>
<dbReference type="EC" id="4.3.2.5" evidence="2"/>
<keyword evidence="3" id="KW-0479">Metal-binding</keyword>
<dbReference type="InterPro" id="IPR001258">
    <property type="entry name" value="NHL_repeat"/>
</dbReference>
<dbReference type="GO" id="GO:0046872">
    <property type="term" value="F:metal ion binding"/>
    <property type="evidence" value="ECO:0007669"/>
    <property type="project" value="UniProtKB-KW"/>
</dbReference>